<protein>
    <recommendedName>
        <fullName evidence="3">DUF3703 domain-containing protein</fullName>
    </recommendedName>
</protein>
<dbReference type="AlphaFoldDB" id="A0A1H0X788"/>
<name>A0A1H0X788_9GAMM</name>
<evidence type="ECO:0000313" key="2">
    <source>
        <dbReference type="Proteomes" id="UP000199460"/>
    </source>
</evidence>
<dbReference type="EMBL" id="FNJJ01000010">
    <property type="protein sequence ID" value="SDP98834.1"/>
    <property type="molecule type" value="Genomic_DNA"/>
</dbReference>
<organism evidence="1 2">
    <name type="scientific">Ectopseudomonas guguanensis</name>
    <dbReference type="NCBI Taxonomy" id="1198456"/>
    <lineage>
        <taxon>Bacteria</taxon>
        <taxon>Pseudomonadati</taxon>
        <taxon>Pseudomonadota</taxon>
        <taxon>Gammaproteobacteria</taxon>
        <taxon>Pseudomonadales</taxon>
        <taxon>Pseudomonadaceae</taxon>
        <taxon>Ectopseudomonas</taxon>
    </lineage>
</organism>
<keyword evidence="2" id="KW-1185">Reference proteome</keyword>
<dbReference type="Proteomes" id="UP000199460">
    <property type="component" value="Unassembled WGS sequence"/>
</dbReference>
<dbReference type="GeneID" id="300932812"/>
<evidence type="ECO:0000313" key="1">
    <source>
        <dbReference type="EMBL" id="SDP98834.1"/>
    </source>
</evidence>
<accession>A0A1H0X788</accession>
<reference evidence="2" key="1">
    <citation type="submission" date="2016-10" db="EMBL/GenBank/DDBJ databases">
        <authorList>
            <person name="Varghese N."/>
            <person name="Submissions S."/>
        </authorList>
    </citation>
    <scope>NUCLEOTIDE SEQUENCE [LARGE SCALE GENOMIC DNA]</scope>
    <source>
        <strain evidence="2">JCM 18416</strain>
    </source>
</reference>
<dbReference type="OrthoDB" id="9799416at2"/>
<dbReference type="RefSeq" id="WP_021703088.1">
    <property type="nucleotide sequence ID" value="NZ_FNJJ01000010.1"/>
</dbReference>
<proteinExistence type="predicted"/>
<dbReference type="InterPro" id="IPR022172">
    <property type="entry name" value="DUF3703"/>
</dbReference>
<gene>
    <name evidence="1" type="ORF">SAMN05216213_11088</name>
</gene>
<sequence length="114" mass="12996">MQSQLKSAIAEAFAQADTNLRLKQPGRAFEWLERAHILTQRHPYLHAKSHWLMLRLGLQTKNYREVLGQIPRIVAALLFSRIWVPIGNTGRARVSAFLPMTVPEDLQQLLANGN</sequence>
<dbReference type="Pfam" id="PF12487">
    <property type="entry name" value="DUF3703"/>
    <property type="match status" value="1"/>
</dbReference>
<evidence type="ECO:0008006" key="3">
    <source>
        <dbReference type="Google" id="ProtNLM"/>
    </source>
</evidence>